<dbReference type="GO" id="GO:0008080">
    <property type="term" value="F:N-acetyltransferase activity"/>
    <property type="evidence" value="ECO:0007669"/>
    <property type="project" value="InterPro"/>
</dbReference>
<dbReference type="PANTHER" id="PTHR13947">
    <property type="entry name" value="GNAT FAMILY N-ACETYLTRANSFERASE"/>
    <property type="match status" value="1"/>
</dbReference>
<dbReference type="Proteomes" id="UP000321362">
    <property type="component" value="Chromosome"/>
</dbReference>
<dbReference type="SUPFAM" id="SSF55729">
    <property type="entry name" value="Acyl-CoA N-acyltransferases (Nat)"/>
    <property type="match status" value="1"/>
</dbReference>
<accession>A0A5B8VXG7</accession>
<dbReference type="Pfam" id="PF00583">
    <property type="entry name" value="Acetyltransf_1"/>
    <property type="match status" value="1"/>
</dbReference>
<dbReference type="InterPro" id="IPR050769">
    <property type="entry name" value="NAT_camello-type"/>
</dbReference>
<gene>
    <name evidence="3" type="ORF">FSB76_09940</name>
</gene>
<dbReference type="AlphaFoldDB" id="A0A5B8VXG7"/>
<dbReference type="Gene3D" id="3.40.630.30">
    <property type="match status" value="1"/>
</dbReference>
<dbReference type="CDD" id="cd04301">
    <property type="entry name" value="NAT_SF"/>
    <property type="match status" value="1"/>
</dbReference>
<feature type="domain" description="N-acetyltransferase" evidence="2">
    <location>
        <begin position="14"/>
        <end position="173"/>
    </location>
</feature>
<dbReference type="RefSeq" id="WP_147053427.1">
    <property type="nucleotide sequence ID" value="NZ_CP042437.1"/>
</dbReference>
<dbReference type="InterPro" id="IPR000182">
    <property type="entry name" value="GNAT_dom"/>
</dbReference>
<dbReference type="OrthoDB" id="5419426at2"/>
<dbReference type="KEGG" id="mgk:FSB76_09940"/>
<evidence type="ECO:0000259" key="2">
    <source>
        <dbReference type="PROSITE" id="PS51186"/>
    </source>
</evidence>
<evidence type="ECO:0000313" key="4">
    <source>
        <dbReference type="Proteomes" id="UP000321362"/>
    </source>
</evidence>
<dbReference type="EMBL" id="CP042437">
    <property type="protein sequence ID" value="QEC76250.1"/>
    <property type="molecule type" value="Genomic_DNA"/>
</dbReference>
<evidence type="ECO:0000256" key="1">
    <source>
        <dbReference type="ARBA" id="ARBA00022679"/>
    </source>
</evidence>
<dbReference type="PROSITE" id="PS51186">
    <property type="entry name" value="GNAT"/>
    <property type="match status" value="1"/>
</dbReference>
<evidence type="ECO:0000313" key="3">
    <source>
        <dbReference type="EMBL" id="QEC76250.1"/>
    </source>
</evidence>
<name>A0A5B8VXG7_9SPHI</name>
<keyword evidence="4" id="KW-1185">Reference proteome</keyword>
<proteinExistence type="predicted"/>
<dbReference type="PANTHER" id="PTHR13947:SF37">
    <property type="entry name" value="LD18367P"/>
    <property type="match status" value="1"/>
</dbReference>
<dbReference type="InterPro" id="IPR016181">
    <property type="entry name" value="Acyl_CoA_acyltransferase"/>
</dbReference>
<organism evidence="3 4">
    <name type="scientific">Mucilaginibacter ginsenosidivorax</name>
    <dbReference type="NCBI Taxonomy" id="862126"/>
    <lineage>
        <taxon>Bacteria</taxon>
        <taxon>Pseudomonadati</taxon>
        <taxon>Bacteroidota</taxon>
        <taxon>Sphingobacteriia</taxon>
        <taxon>Sphingobacteriales</taxon>
        <taxon>Sphingobacteriaceae</taxon>
        <taxon>Mucilaginibacter</taxon>
    </lineage>
</organism>
<reference evidence="3 4" key="1">
    <citation type="journal article" date="2013" name="J. Microbiol.">
        <title>Mucilaginibacter ginsenosidivorax sp. nov., with ginsenoside converting activity isolated from sediment.</title>
        <authorList>
            <person name="Kim J.K."/>
            <person name="Choi T.E."/>
            <person name="Liu Q.M."/>
            <person name="Park H.Y."/>
            <person name="Yi T.H."/>
            <person name="Yoon M.H."/>
            <person name="Kim S.C."/>
            <person name="Im W.T."/>
        </authorList>
    </citation>
    <scope>NUCLEOTIDE SEQUENCE [LARGE SCALE GENOMIC DNA]</scope>
    <source>
        <strain evidence="3 4">KHI28</strain>
    </source>
</reference>
<protein>
    <submittedName>
        <fullName evidence="3">GNAT family N-acetyltransferase</fullName>
    </submittedName>
</protein>
<keyword evidence="1 3" id="KW-0808">Transferase</keyword>
<sequence length="174" mass="20343">MNNEKSATLNIGDIAIRTVLQPGDLGYIAYLHGDIYARECGYGLNFERYVLQGLADFASQYNAGKDRVWICEHRQQMIGVLVGVNRGDSIQLRYFIFRPEYRGLGLGKKLMDRFIKYMHESQINKSYLWTTNEQHAAISLYTRYGFRLTEEKVSNGFDKELTERRYDLELNNKY</sequence>